<protein>
    <submittedName>
        <fullName evidence="1">Histidine phosphatase family protein</fullName>
    </submittedName>
</protein>
<reference evidence="1 2" key="1">
    <citation type="submission" date="2016-10" db="EMBL/GenBank/DDBJ databases">
        <title>Draft genome sequences of four alkaliphilic bacteria belonging to the Anaerobacillus genus.</title>
        <authorList>
            <person name="Bassil N.M."/>
            <person name="Lloyd J.R."/>
        </authorList>
    </citation>
    <scope>NUCLEOTIDE SEQUENCE [LARGE SCALE GENOMIC DNA]</scope>
    <source>
        <strain evidence="1 2">DSM 18345</strain>
    </source>
</reference>
<dbReference type="InterPro" id="IPR013078">
    <property type="entry name" value="His_Pase_superF_clade-1"/>
</dbReference>
<dbReference type="Gene3D" id="3.40.50.1240">
    <property type="entry name" value="Phosphoglycerate mutase-like"/>
    <property type="match status" value="1"/>
</dbReference>
<gene>
    <name evidence="1" type="ORF">BKP37_10970</name>
</gene>
<sequence>MYVPYLRPYSNVNNQLLSSLQEGGYILYSRHAEATVGLDAPKYSFENCATQRNLSAIGRRQAETYGRTLRNLQIPVTYPVLASPFCRTIETAELAFGRDNVQVDPFWSEIYKMSGRLSVMEQSWILYYLNIFLEIHPPQGSNKVIVAHSFPSGMGLGKIPDMGTVVIRPHGQGRGYEVIAHLTLSELASLQQ</sequence>
<dbReference type="EMBL" id="MLQR01000029">
    <property type="protein sequence ID" value="OIJ13330.1"/>
    <property type="molecule type" value="Genomic_DNA"/>
</dbReference>
<proteinExistence type="predicted"/>
<dbReference type="AlphaFoldDB" id="A0A1S2LM94"/>
<dbReference type="Proteomes" id="UP000179524">
    <property type="component" value="Unassembled WGS sequence"/>
</dbReference>
<dbReference type="InterPro" id="IPR029033">
    <property type="entry name" value="His_PPase_superfam"/>
</dbReference>
<dbReference type="Pfam" id="PF00300">
    <property type="entry name" value="His_Phos_1"/>
    <property type="match status" value="1"/>
</dbReference>
<keyword evidence="2" id="KW-1185">Reference proteome</keyword>
<organism evidence="1 2">
    <name type="scientific">Anaerobacillus alkalilacustris</name>
    <dbReference type="NCBI Taxonomy" id="393763"/>
    <lineage>
        <taxon>Bacteria</taxon>
        <taxon>Bacillati</taxon>
        <taxon>Bacillota</taxon>
        <taxon>Bacilli</taxon>
        <taxon>Bacillales</taxon>
        <taxon>Bacillaceae</taxon>
        <taxon>Anaerobacillus</taxon>
    </lineage>
</organism>
<comment type="caution">
    <text evidence="1">The sequence shown here is derived from an EMBL/GenBank/DDBJ whole genome shotgun (WGS) entry which is preliminary data.</text>
</comment>
<dbReference type="CDD" id="cd07067">
    <property type="entry name" value="HP_PGM_like"/>
    <property type="match status" value="1"/>
</dbReference>
<evidence type="ECO:0000313" key="1">
    <source>
        <dbReference type="EMBL" id="OIJ13330.1"/>
    </source>
</evidence>
<evidence type="ECO:0000313" key="2">
    <source>
        <dbReference type="Proteomes" id="UP000179524"/>
    </source>
</evidence>
<name>A0A1S2LM94_9BACI</name>
<dbReference type="SUPFAM" id="SSF53254">
    <property type="entry name" value="Phosphoglycerate mutase-like"/>
    <property type="match status" value="1"/>
</dbReference>
<accession>A0A1S2LM94</accession>